<organism evidence="2 3">
    <name type="scientific">Natrinema limicola JCM 13563</name>
    <dbReference type="NCBI Taxonomy" id="1230457"/>
    <lineage>
        <taxon>Archaea</taxon>
        <taxon>Methanobacteriati</taxon>
        <taxon>Methanobacteriota</taxon>
        <taxon>Stenosarchaea group</taxon>
        <taxon>Halobacteria</taxon>
        <taxon>Halobacteriales</taxon>
        <taxon>Natrialbaceae</taxon>
        <taxon>Natrinema</taxon>
    </lineage>
</organism>
<dbReference type="Proteomes" id="UP000011615">
    <property type="component" value="Unassembled WGS sequence"/>
</dbReference>
<comment type="caution">
    <text evidence="2">The sequence shown here is derived from an EMBL/GenBank/DDBJ whole genome shotgun (WGS) entry which is preliminary data.</text>
</comment>
<keyword evidence="1" id="KW-1133">Transmembrane helix</keyword>
<dbReference type="EMBL" id="AOIT01000029">
    <property type="protein sequence ID" value="ELZ21993.1"/>
    <property type="molecule type" value="Genomic_DNA"/>
</dbReference>
<feature type="transmembrane region" description="Helical" evidence="1">
    <location>
        <begin position="12"/>
        <end position="29"/>
    </location>
</feature>
<keyword evidence="1" id="KW-0472">Membrane</keyword>
<keyword evidence="3" id="KW-1185">Reference proteome</keyword>
<dbReference type="AlphaFoldDB" id="M0CHB5"/>
<proteinExistence type="predicted"/>
<accession>M0CHB5</accession>
<protein>
    <submittedName>
        <fullName evidence="2">Uncharacterized protein</fullName>
    </submittedName>
</protein>
<keyword evidence="1" id="KW-0812">Transmembrane</keyword>
<evidence type="ECO:0000256" key="1">
    <source>
        <dbReference type="SAM" id="Phobius"/>
    </source>
</evidence>
<reference evidence="2 3" key="1">
    <citation type="journal article" date="2014" name="PLoS Genet.">
        <title>Phylogenetically driven sequencing of extremely halophilic archaea reveals strategies for static and dynamic osmo-response.</title>
        <authorList>
            <person name="Becker E.A."/>
            <person name="Seitzer P.M."/>
            <person name="Tritt A."/>
            <person name="Larsen D."/>
            <person name="Krusor M."/>
            <person name="Yao A.I."/>
            <person name="Wu D."/>
            <person name="Madern D."/>
            <person name="Eisen J.A."/>
            <person name="Darling A.E."/>
            <person name="Facciotti M.T."/>
        </authorList>
    </citation>
    <scope>NUCLEOTIDE SEQUENCE [LARGE SCALE GENOMIC DNA]</scope>
    <source>
        <strain evidence="2 3">JCM 13563</strain>
    </source>
</reference>
<feature type="transmembrane region" description="Helical" evidence="1">
    <location>
        <begin position="35"/>
        <end position="57"/>
    </location>
</feature>
<gene>
    <name evidence="2" type="ORF">C476_06162</name>
</gene>
<name>M0CHB5_9EURY</name>
<sequence>MYAGVQMSLSRDGSLFGIALILYGIYLEISGFMSSLYPIVGLLVVALAFLGSVVSVLSSIKADDHSTSEV</sequence>
<evidence type="ECO:0000313" key="3">
    <source>
        <dbReference type="Proteomes" id="UP000011615"/>
    </source>
</evidence>
<evidence type="ECO:0000313" key="2">
    <source>
        <dbReference type="EMBL" id="ELZ21993.1"/>
    </source>
</evidence>